<comment type="cofactor">
    <cofactor evidence="2">
        <name>Mg(2+)</name>
        <dbReference type="ChEBI" id="CHEBI:18420"/>
    </cofactor>
</comment>
<dbReference type="InterPro" id="IPR015797">
    <property type="entry name" value="NUDIX_hydrolase-like_dom_sf"/>
</dbReference>
<dbReference type="AlphaFoldDB" id="A0A892ZJM8"/>
<keyword evidence="4" id="KW-0378">Hydrolase</keyword>
<name>A0A892ZJM8_9NEIS</name>
<feature type="domain" description="Nudix hydrolase" evidence="7">
    <location>
        <begin position="37"/>
        <end position="180"/>
    </location>
</feature>
<dbReference type="InterPro" id="IPR045121">
    <property type="entry name" value="CoAse"/>
</dbReference>
<dbReference type="CDD" id="cd03426">
    <property type="entry name" value="NUDIX_CoAse_Nudt7"/>
    <property type="match status" value="1"/>
</dbReference>
<keyword evidence="9" id="KW-1185">Reference proteome</keyword>
<evidence type="ECO:0000256" key="2">
    <source>
        <dbReference type="ARBA" id="ARBA00001946"/>
    </source>
</evidence>
<dbReference type="Proteomes" id="UP000653156">
    <property type="component" value="Chromosome"/>
</dbReference>
<comment type="cofactor">
    <cofactor evidence="1">
        <name>Mn(2+)</name>
        <dbReference type="ChEBI" id="CHEBI:29035"/>
    </cofactor>
</comment>
<dbReference type="PROSITE" id="PS51462">
    <property type="entry name" value="NUDIX"/>
    <property type="match status" value="1"/>
</dbReference>
<keyword evidence="3" id="KW-0479">Metal-binding</keyword>
<gene>
    <name evidence="8" type="ORF">JQU52_07185</name>
</gene>
<reference evidence="8" key="1">
    <citation type="submission" date="2021-02" db="EMBL/GenBank/DDBJ databases">
        <title>Neisseriaceae sp. 26B isolated from the cloaca of a Common Toad-headed Turtle (Mesoclemmys nasuta).</title>
        <authorList>
            <person name="Spergser J."/>
            <person name="Busse H.-J."/>
        </authorList>
    </citation>
    <scope>NUCLEOTIDE SEQUENCE</scope>
    <source>
        <strain evidence="8">26B</strain>
    </source>
</reference>
<accession>A0A892ZJM8</accession>
<evidence type="ECO:0000256" key="1">
    <source>
        <dbReference type="ARBA" id="ARBA00001936"/>
    </source>
</evidence>
<dbReference type="KEGG" id="ptes:JQU52_07185"/>
<dbReference type="SUPFAM" id="SSF55811">
    <property type="entry name" value="Nudix"/>
    <property type="match status" value="1"/>
</dbReference>
<dbReference type="RefSeq" id="WP_230340427.1">
    <property type="nucleotide sequence ID" value="NZ_CP069798.1"/>
</dbReference>
<evidence type="ECO:0000256" key="5">
    <source>
        <dbReference type="ARBA" id="ARBA00022842"/>
    </source>
</evidence>
<evidence type="ECO:0000259" key="7">
    <source>
        <dbReference type="PROSITE" id="PS51462"/>
    </source>
</evidence>
<protein>
    <submittedName>
        <fullName evidence="8">CoA pyrophosphatase</fullName>
    </submittedName>
</protein>
<dbReference type="PANTHER" id="PTHR12992:SF11">
    <property type="entry name" value="MITOCHONDRIAL COENZYME A DIPHOSPHATASE NUDT8"/>
    <property type="match status" value="1"/>
</dbReference>
<evidence type="ECO:0000313" key="9">
    <source>
        <dbReference type="Proteomes" id="UP000653156"/>
    </source>
</evidence>
<dbReference type="GO" id="GO:0010945">
    <property type="term" value="F:coenzyme A diphosphatase activity"/>
    <property type="evidence" value="ECO:0007669"/>
    <property type="project" value="InterPro"/>
</dbReference>
<dbReference type="Gene3D" id="3.90.79.10">
    <property type="entry name" value="Nucleoside Triphosphate Pyrophosphohydrolase"/>
    <property type="match status" value="1"/>
</dbReference>
<sequence>MFNSLAQLSDFLDFACRDTRPSALSQRELLARSLPLRFQAAAVLMPFDWQDGQAQAWLTRRSAQLRQHSGQIAFPGGKCDAEDGGSATATALRETEEELGIGQHNWQVIGQLRDCYLPSGFVVSPVVALRRAPLPWQPNPQEVAAVFAVPLSKVLAQQAYQARQVQYQEHDLTVYSLPFEEHDIWGATAGMLYHLAQTYPHWLASRQSVESRK</sequence>
<dbReference type="InterPro" id="IPR000086">
    <property type="entry name" value="NUDIX_hydrolase_dom"/>
</dbReference>
<organism evidence="8 9">
    <name type="scientific">Paralysiella testudinis</name>
    <dbReference type="NCBI Taxonomy" id="2809020"/>
    <lineage>
        <taxon>Bacteria</taxon>
        <taxon>Pseudomonadati</taxon>
        <taxon>Pseudomonadota</taxon>
        <taxon>Betaproteobacteria</taxon>
        <taxon>Neisseriales</taxon>
        <taxon>Neisseriaceae</taxon>
        <taxon>Paralysiella</taxon>
    </lineage>
</organism>
<dbReference type="Pfam" id="PF00293">
    <property type="entry name" value="NUDIX"/>
    <property type="match status" value="1"/>
</dbReference>
<evidence type="ECO:0000256" key="3">
    <source>
        <dbReference type="ARBA" id="ARBA00022723"/>
    </source>
</evidence>
<evidence type="ECO:0000256" key="6">
    <source>
        <dbReference type="ARBA" id="ARBA00023211"/>
    </source>
</evidence>
<proteinExistence type="predicted"/>
<dbReference type="EMBL" id="CP069798">
    <property type="protein sequence ID" value="QRQ83132.1"/>
    <property type="molecule type" value="Genomic_DNA"/>
</dbReference>
<dbReference type="PANTHER" id="PTHR12992">
    <property type="entry name" value="NUDIX HYDROLASE"/>
    <property type="match status" value="1"/>
</dbReference>
<evidence type="ECO:0000256" key="4">
    <source>
        <dbReference type="ARBA" id="ARBA00022801"/>
    </source>
</evidence>
<keyword evidence="5" id="KW-0460">Magnesium</keyword>
<dbReference type="NCBIfam" id="NF007980">
    <property type="entry name" value="PRK10707.1"/>
    <property type="match status" value="1"/>
</dbReference>
<keyword evidence="6" id="KW-0464">Manganese</keyword>
<evidence type="ECO:0000313" key="8">
    <source>
        <dbReference type="EMBL" id="QRQ83132.1"/>
    </source>
</evidence>
<dbReference type="GO" id="GO:0046872">
    <property type="term" value="F:metal ion binding"/>
    <property type="evidence" value="ECO:0007669"/>
    <property type="project" value="UniProtKB-KW"/>
</dbReference>